<dbReference type="Pfam" id="PF05181">
    <property type="entry name" value="XPA_C"/>
    <property type="match status" value="1"/>
</dbReference>
<feature type="compositionally biased region" description="Basic and acidic residues" evidence="4">
    <location>
        <begin position="9"/>
        <end position="33"/>
    </location>
</feature>
<dbReference type="GO" id="GO:0070914">
    <property type="term" value="P:UV-damage excision repair"/>
    <property type="evidence" value="ECO:0007669"/>
    <property type="project" value="TreeGrafter"/>
</dbReference>
<dbReference type="EMBL" id="HBHQ01008859">
    <property type="protein sequence ID" value="CAD9814142.1"/>
    <property type="molecule type" value="Transcribed_RNA"/>
</dbReference>
<evidence type="ECO:0000313" key="6">
    <source>
        <dbReference type="EMBL" id="CAD9814142.1"/>
    </source>
</evidence>
<feature type="region of interest" description="Disordered" evidence="4">
    <location>
        <begin position="1"/>
        <end position="85"/>
    </location>
</feature>
<evidence type="ECO:0000259" key="5">
    <source>
        <dbReference type="Pfam" id="PF05181"/>
    </source>
</evidence>
<dbReference type="CDD" id="cd21075">
    <property type="entry name" value="DBD_XPA-like"/>
    <property type="match status" value="1"/>
</dbReference>
<dbReference type="SUPFAM" id="SSF46955">
    <property type="entry name" value="Putative DNA-binding domain"/>
    <property type="match status" value="1"/>
</dbReference>
<evidence type="ECO:0000256" key="2">
    <source>
        <dbReference type="ARBA" id="ARBA00022833"/>
    </source>
</evidence>
<dbReference type="GO" id="GO:0000110">
    <property type="term" value="C:nucleotide-excision repair factor 1 complex"/>
    <property type="evidence" value="ECO:0007669"/>
    <property type="project" value="TreeGrafter"/>
</dbReference>
<accession>A0A7S2XPB6</accession>
<reference evidence="6" key="1">
    <citation type="submission" date="2021-01" db="EMBL/GenBank/DDBJ databases">
        <authorList>
            <person name="Corre E."/>
            <person name="Pelletier E."/>
            <person name="Niang G."/>
            <person name="Scheremetjew M."/>
            <person name="Finn R."/>
            <person name="Kale V."/>
            <person name="Holt S."/>
            <person name="Cochrane G."/>
            <person name="Meng A."/>
            <person name="Brown T."/>
            <person name="Cohen L."/>
        </authorList>
    </citation>
    <scope>NUCLEOTIDE SEQUENCE</scope>
    <source>
        <strain evidence="6">CCMP2084</strain>
    </source>
</reference>
<dbReference type="InterPro" id="IPR037129">
    <property type="entry name" value="XPA_sf"/>
</dbReference>
<proteinExistence type="predicted"/>
<dbReference type="GO" id="GO:0003684">
    <property type="term" value="F:damaged DNA binding"/>
    <property type="evidence" value="ECO:0007669"/>
    <property type="project" value="InterPro"/>
</dbReference>
<evidence type="ECO:0000256" key="3">
    <source>
        <dbReference type="ARBA" id="ARBA00023242"/>
    </source>
</evidence>
<dbReference type="InterPro" id="IPR009061">
    <property type="entry name" value="DNA-bd_dom_put_sf"/>
</dbReference>
<organism evidence="6">
    <name type="scientific">Attheya septentrionalis</name>
    <dbReference type="NCBI Taxonomy" id="420275"/>
    <lineage>
        <taxon>Eukaryota</taxon>
        <taxon>Sar</taxon>
        <taxon>Stramenopiles</taxon>
        <taxon>Ochrophyta</taxon>
        <taxon>Bacillariophyta</taxon>
        <taxon>Coscinodiscophyceae</taxon>
        <taxon>Chaetocerotophycidae</taxon>
        <taxon>Chaetocerotales</taxon>
        <taxon>Attheyaceae</taxon>
        <taxon>Attheya</taxon>
    </lineage>
</organism>
<dbReference type="GO" id="GO:0006284">
    <property type="term" value="P:base-excision repair"/>
    <property type="evidence" value="ECO:0007669"/>
    <property type="project" value="TreeGrafter"/>
</dbReference>
<feature type="domain" description="XPA C-terminal" evidence="5">
    <location>
        <begin position="99"/>
        <end position="143"/>
    </location>
</feature>
<keyword evidence="3" id="KW-0539">Nucleus</keyword>
<dbReference type="InterPro" id="IPR022656">
    <property type="entry name" value="XPA_C"/>
</dbReference>
<dbReference type="Gene3D" id="3.90.530.10">
    <property type="entry name" value="XPA C-terminal domain"/>
    <property type="match status" value="1"/>
</dbReference>
<dbReference type="AlphaFoldDB" id="A0A7S2XPB6"/>
<dbReference type="InterPro" id="IPR000465">
    <property type="entry name" value="XPA/RAD14"/>
</dbReference>
<dbReference type="PANTHER" id="PTHR10142">
    <property type="entry name" value="DNA REPAIR PROTEIN COMPLEMENTING XP-A CELLS"/>
    <property type="match status" value="1"/>
</dbReference>
<dbReference type="GO" id="GO:1901255">
    <property type="term" value="P:nucleotide-excision repair involved in interstrand cross-link repair"/>
    <property type="evidence" value="ECO:0007669"/>
    <property type="project" value="TreeGrafter"/>
</dbReference>
<gene>
    <name evidence="6" type="ORF">ASEP1449_LOCUS5967</name>
</gene>
<evidence type="ECO:0000256" key="1">
    <source>
        <dbReference type="ARBA" id="ARBA00004123"/>
    </source>
</evidence>
<keyword evidence="2" id="KW-0862">Zinc</keyword>
<dbReference type="GO" id="GO:0000715">
    <property type="term" value="P:nucleotide-excision repair, DNA damage recognition"/>
    <property type="evidence" value="ECO:0007669"/>
    <property type="project" value="TreeGrafter"/>
</dbReference>
<evidence type="ECO:0000256" key="4">
    <source>
        <dbReference type="SAM" id="MobiDB-lite"/>
    </source>
</evidence>
<comment type="subcellular location">
    <subcellularLocation>
        <location evidence="1">Nucleus</location>
    </subcellularLocation>
</comment>
<protein>
    <recommendedName>
        <fullName evidence="5">XPA C-terminal domain-containing protein</fullName>
    </recommendedName>
</protein>
<name>A0A7S2XPB6_9STRA</name>
<sequence length="183" mass="21088">MALTEEQQENIRKNRERALEIRRKREEERRRAVEGSVSTSNAEPSCSVGGTHLLEKAETSDHKRRKVNGDTDDFVGGNEDGGEKDDIELEDFEIGASTFVTKREAMQTYCLPEGTMAVCSFVEKENPRQKGWSSMKLYDRAEIRRRARDRHGGIEGLAAERKRRAEKRLRNDLETTKDIFKRN</sequence>
<dbReference type="PANTHER" id="PTHR10142:SF0">
    <property type="entry name" value="DNA REPAIR PROTEIN COMPLEMENTING XP-A CELLS"/>
    <property type="match status" value="1"/>
</dbReference>